<name>A0A1A8MVQ8_9TELE</name>
<organism evidence="1">
    <name type="scientific">Nothobranchius pienaari</name>
    <dbReference type="NCBI Taxonomy" id="704102"/>
    <lineage>
        <taxon>Eukaryota</taxon>
        <taxon>Metazoa</taxon>
        <taxon>Chordata</taxon>
        <taxon>Craniata</taxon>
        <taxon>Vertebrata</taxon>
        <taxon>Euteleostomi</taxon>
        <taxon>Actinopterygii</taxon>
        <taxon>Neopterygii</taxon>
        <taxon>Teleostei</taxon>
        <taxon>Neoteleostei</taxon>
        <taxon>Acanthomorphata</taxon>
        <taxon>Ovalentaria</taxon>
        <taxon>Atherinomorphae</taxon>
        <taxon>Cyprinodontiformes</taxon>
        <taxon>Nothobranchiidae</taxon>
        <taxon>Nothobranchius</taxon>
    </lineage>
</organism>
<dbReference type="AlphaFoldDB" id="A0A1A8MVQ8"/>
<evidence type="ECO:0000313" key="1">
    <source>
        <dbReference type="EMBL" id="SBR60579.1"/>
    </source>
</evidence>
<accession>A0A1A8MVQ8</accession>
<reference evidence="1" key="1">
    <citation type="submission" date="2016-05" db="EMBL/GenBank/DDBJ databases">
        <authorList>
            <person name="Lavstsen T."/>
            <person name="Jespersen J.S."/>
        </authorList>
    </citation>
    <scope>NUCLEOTIDE SEQUENCE</scope>
    <source>
        <tissue evidence="1">Brain</tissue>
    </source>
</reference>
<sequence length="48" mass="5572">MIVECKASFLLPRQRHEEEQPHIDRDVLLLDFSVSWGLLQNNSPPGQQ</sequence>
<reference evidence="1" key="2">
    <citation type="submission" date="2016-06" db="EMBL/GenBank/DDBJ databases">
        <title>The genome of a short-lived fish provides insights into sex chromosome evolution and the genetic control of aging.</title>
        <authorList>
            <person name="Reichwald K."/>
            <person name="Felder M."/>
            <person name="Petzold A."/>
            <person name="Koch P."/>
            <person name="Groth M."/>
            <person name="Platzer M."/>
        </authorList>
    </citation>
    <scope>NUCLEOTIDE SEQUENCE</scope>
    <source>
        <tissue evidence="1">Brain</tissue>
    </source>
</reference>
<gene>
    <name evidence="1" type="primary">Nfu_g_1_010143</name>
</gene>
<dbReference type="EMBL" id="HAEF01019420">
    <property type="protein sequence ID" value="SBR60579.1"/>
    <property type="molecule type" value="Transcribed_RNA"/>
</dbReference>
<proteinExistence type="predicted"/>
<feature type="non-terminal residue" evidence="1">
    <location>
        <position position="48"/>
    </location>
</feature>
<protein>
    <submittedName>
        <fullName evidence="1">Uncharacterized protein</fullName>
    </submittedName>
</protein>